<evidence type="ECO:0000256" key="2">
    <source>
        <dbReference type="ARBA" id="ARBA00023027"/>
    </source>
</evidence>
<dbReference type="Gene3D" id="3.40.50.720">
    <property type="entry name" value="NAD(P)-binding Rossmann-like Domain"/>
    <property type="match status" value="2"/>
</dbReference>
<evidence type="ECO:0000259" key="3">
    <source>
        <dbReference type="Pfam" id="PF02826"/>
    </source>
</evidence>
<keyword evidence="2" id="KW-0520">NAD</keyword>
<dbReference type="GO" id="GO:0004617">
    <property type="term" value="F:phosphoglycerate dehydrogenase activity"/>
    <property type="evidence" value="ECO:0007669"/>
    <property type="project" value="UniProtKB-EC"/>
</dbReference>
<evidence type="ECO:0000256" key="1">
    <source>
        <dbReference type="ARBA" id="ARBA00023002"/>
    </source>
</evidence>
<name>A0A160TUI5_9ZZZZ</name>
<dbReference type="InterPro" id="IPR006140">
    <property type="entry name" value="D-isomer_DH_NAD-bd"/>
</dbReference>
<dbReference type="PANTHER" id="PTHR43333:SF1">
    <property type="entry name" value="D-ISOMER SPECIFIC 2-HYDROXYACID DEHYDROGENASE NAD-BINDING DOMAIN-CONTAINING PROTEIN"/>
    <property type="match status" value="1"/>
</dbReference>
<gene>
    <name evidence="4" type="ORF">MGWOODY_XGa17</name>
</gene>
<dbReference type="SUPFAM" id="SSF52283">
    <property type="entry name" value="Formate/glycerate dehydrogenase catalytic domain-like"/>
    <property type="match status" value="1"/>
</dbReference>
<protein>
    <submittedName>
        <fullName evidence="4">D-3-phosphoglycerate dehydrogenase</fullName>
        <ecNumber evidence="4">1.1.1.95</ecNumber>
    </submittedName>
</protein>
<dbReference type="Pfam" id="PF02826">
    <property type="entry name" value="2-Hacid_dh_C"/>
    <property type="match status" value="1"/>
</dbReference>
<evidence type="ECO:0000313" key="4">
    <source>
        <dbReference type="EMBL" id="CUS53935.1"/>
    </source>
</evidence>
<organism evidence="4">
    <name type="scientific">hydrothermal vent metagenome</name>
    <dbReference type="NCBI Taxonomy" id="652676"/>
    <lineage>
        <taxon>unclassified sequences</taxon>
        <taxon>metagenomes</taxon>
        <taxon>ecological metagenomes</taxon>
    </lineage>
</organism>
<dbReference type="SUPFAM" id="SSF51735">
    <property type="entry name" value="NAD(P)-binding Rossmann-fold domains"/>
    <property type="match status" value="1"/>
</dbReference>
<keyword evidence="1 4" id="KW-0560">Oxidoreductase</keyword>
<dbReference type="GO" id="GO:0051287">
    <property type="term" value="F:NAD binding"/>
    <property type="evidence" value="ECO:0007669"/>
    <property type="project" value="InterPro"/>
</dbReference>
<dbReference type="EC" id="1.1.1.95" evidence="4"/>
<dbReference type="AlphaFoldDB" id="A0A160TUI5"/>
<reference evidence="4" key="1">
    <citation type="submission" date="2015-10" db="EMBL/GenBank/DDBJ databases">
        <authorList>
            <person name="Gilbert D.G."/>
        </authorList>
    </citation>
    <scope>NUCLEOTIDE SEQUENCE</scope>
</reference>
<dbReference type="InterPro" id="IPR036291">
    <property type="entry name" value="NAD(P)-bd_dom_sf"/>
</dbReference>
<accession>A0A160TUI5</accession>
<feature type="domain" description="D-isomer specific 2-hydroxyacid dehydrogenase NAD-binding" evidence="3">
    <location>
        <begin position="131"/>
        <end position="303"/>
    </location>
</feature>
<dbReference type="PANTHER" id="PTHR43333">
    <property type="entry name" value="2-HACID_DH_C DOMAIN-CONTAINING PROTEIN"/>
    <property type="match status" value="1"/>
</dbReference>
<dbReference type="EMBL" id="CZRL01000099">
    <property type="protein sequence ID" value="CUS53935.1"/>
    <property type="molecule type" value="Genomic_DNA"/>
</dbReference>
<proteinExistence type="predicted"/>
<dbReference type="CDD" id="cd05300">
    <property type="entry name" value="2-Hacid_dh_1"/>
    <property type="match status" value="1"/>
</dbReference>
<sequence>MCSDKLRVHVKNNHASPETFPPTKEGEAVFTITDARFQAACDKYPDIARQIEVLIDWDLDRFSESMQSADVLVTWDLPTHDLARVAPNLQWIHIIGAGVEHLCPMNWLPDGVTVVNNRGTHAAKGGEFGLMSILMLHSRLPAIINNQKMAAWSSLFSGSIVDKTVVVIGIGHIGATIARRCKMLEMNVIGISRHGRPVSGIDSVYTSKDLDSVLPAADFVVLAAPLTVETRNLFDRRRQALTKPGAGIVNIGRAATMDYRALVENLQSGHFSGAILDVFDEEPLPEGSSLWHTPNLIVTPHISADDGNTYVEMTLDLVFGNLEKHLGGKPLNNVVDPVLGY</sequence>